<organism evidence="1 2">
    <name type="scientific">Hyphomicrobium album</name>
    <dbReference type="NCBI Taxonomy" id="2665159"/>
    <lineage>
        <taxon>Bacteria</taxon>
        <taxon>Pseudomonadati</taxon>
        <taxon>Pseudomonadota</taxon>
        <taxon>Alphaproteobacteria</taxon>
        <taxon>Hyphomicrobiales</taxon>
        <taxon>Hyphomicrobiaceae</taxon>
        <taxon>Hyphomicrobium</taxon>
    </lineage>
</organism>
<proteinExistence type="predicted"/>
<protein>
    <submittedName>
        <fullName evidence="1">Uncharacterized protein</fullName>
    </submittedName>
</protein>
<gene>
    <name evidence="1" type="ORF">GIW81_15680</name>
</gene>
<dbReference type="Proteomes" id="UP000440694">
    <property type="component" value="Unassembled WGS sequence"/>
</dbReference>
<dbReference type="AlphaFoldDB" id="A0A6I3KMU4"/>
<evidence type="ECO:0000313" key="2">
    <source>
        <dbReference type="Proteomes" id="UP000440694"/>
    </source>
</evidence>
<dbReference type="RefSeq" id="WP_154740282.1">
    <property type="nucleotide sequence ID" value="NZ_WMBQ01000002.1"/>
</dbReference>
<comment type="caution">
    <text evidence="1">The sequence shown here is derived from an EMBL/GenBank/DDBJ whole genome shotgun (WGS) entry which is preliminary data.</text>
</comment>
<evidence type="ECO:0000313" key="1">
    <source>
        <dbReference type="EMBL" id="MTD95779.1"/>
    </source>
</evidence>
<sequence length="90" mass="9765">MLDRMWTANSYFCREPGHPNVKFACTNDGGSVGLQGSNAMPERVSSLNRFFETYRAGDEYDTAVITPIMACSSHLPGALINAARQHALGA</sequence>
<accession>A0A6I3KMU4</accession>
<keyword evidence="2" id="KW-1185">Reference proteome</keyword>
<dbReference type="EMBL" id="WMBQ01000002">
    <property type="protein sequence ID" value="MTD95779.1"/>
    <property type="molecule type" value="Genomic_DNA"/>
</dbReference>
<name>A0A6I3KMU4_9HYPH</name>
<reference evidence="1 2" key="1">
    <citation type="submission" date="2019-11" db="EMBL/GenBank/DDBJ databases">
        <title>Identification of a novel strain.</title>
        <authorList>
            <person name="Xu Q."/>
            <person name="Wang G."/>
        </authorList>
    </citation>
    <scope>NUCLEOTIDE SEQUENCE [LARGE SCALE GENOMIC DNA]</scope>
    <source>
        <strain evidence="2">xq</strain>
    </source>
</reference>